<feature type="transmembrane region" description="Helical" evidence="6">
    <location>
        <begin position="129"/>
        <end position="149"/>
    </location>
</feature>
<feature type="transmembrane region" description="Helical" evidence="6">
    <location>
        <begin position="347"/>
        <end position="365"/>
    </location>
</feature>
<dbReference type="GO" id="GO:0016020">
    <property type="term" value="C:membrane"/>
    <property type="evidence" value="ECO:0007669"/>
    <property type="project" value="UniProtKB-SubCell"/>
</dbReference>
<evidence type="ECO:0000256" key="4">
    <source>
        <dbReference type="ARBA" id="ARBA00022989"/>
    </source>
</evidence>
<accession>A0A2X4UD83</accession>
<feature type="transmembrane region" description="Helical" evidence="6">
    <location>
        <begin position="435"/>
        <end position="453"/>
    </location>
</feature>
<feature type="transmembrane region" description="Helical" evidence="6">
    <location>
        <begin position="407"/>
        <end position="429"/>
    </location>
</feature>
<keyword evidence="3 6" id="KW-0812">Transmembrane</keyword>
<dbReference type="InterPro" id="IPR036259">
    <property type="entry name" value="MFS_trans_sf"/>
</dbReference>
<proteinExistence type="predicted"/>
<feature type="transmembrane region" description="Helical" evidence="6">
    <location>
        <begin position="278"/>
        <end position="300"/>
    </location>
</feature>
<evidence type="ECO:0000256" key="3">
    <source>
        <dbReference type="ARBA" id="ARBA00022692"/>
    </source>
</evidence>
<protein>
    <submittedName>
        <fullName evidence="8">Inner membrane metabolite transport protein ygcS</fullName>
    </submittedName>
</protein>
<sequence>MTHSSARTTYRISRPQDVIDIVNANSALRSNIGIVLIALGGILIDAYQAAMVGFGNKYIAAEFGISPGLAATVNASVLIAALIGGLLANRVINTFGQRKAFLIGMGMCTLGAAAVAFAPNIWWVLAARVIMGFGLGIDFPLATSAVAELRGTSSKKSGSSVNLWQMGWYVSTTIVYLVLIPLHFADVAESHLWRYGIFIGAAFAVLVMILRYVFMGESAMWAARVGKYDLSCQILKERYGIDAQVAENVQNTPQVEKKAKIEGAYSVLFNKTYRRRTLLGCIVATMQAWQYNAVGVYLPLTLAGILSGGLTGALTGSAVVNALCGVTGGAIGSLIVSKVGSRRQSMIGFAMVTIALLALGALATTNPWLSLALLGSIIFFHSAGPGGLGMTIATLSYPPSIRPAGVGFARAIMRTGAIAGLIFWPMLWGSLNTQAFYWLAIVPFIGFATCLCIRWEPIGANVDAEDEAVLAQLSKSQNRHE</sequence>
<keyword evidence="2" id="KW-0813">Transport</keyword>
<name>A0A2X4UD83_9GAMM</name>
<feature type="transmembrane region" description="Helical" evidence="6">
    <location>
        <begin position="100"/>
        <end position="123"/>
    </location>
</feature>
<evidence type="ECO:0000256" key="5">
    <source>
        <dbReference type="ARBA" id="ARBA00023136"/>
    </source>
</evidence>
<evidence type="ECO:0000313" key="8">
    <source>
        <dbReference type="EMBL" id="SQI36599.1"/>
    </source>
</evidence>
<keyword evidence="9" id="KW-1185">Reference proteome</keyword>
<dbReference type="PROSITE" id="PS50850">
    <property type="entry name" value="MFS"/>
    <property type="match status" value="1"/>
</dbReference>
<comment type="subcellular location">
    <subcellularLocation>
        <location evidence="1">Membrane</location>
    </subcellularLocation>
</comment>
<organism evidence="8 9">
    <name type="scientific">Leminorella richardii</name>
    <dbReference type="NCBI Taxonomy" id="158841"/>
    <lineage>
        <taxon>Bacteria</taxon>
        <taxon>Pseudomonadati</taxon>
        <taxon>Pseudomonadota</taxon>
        <taxon>Gammaproteobacteria</taxon>
        <taxon>Enterobacterales</taxon>
        <taxon>Budviciaceae</taxon>
        <taxon>Leminorella</taxon>
    </lineage>
</organism>
<dbReference type="OrthoDB" id="3252866at2"/>
<dbReference type="RefSeq" id="WP_111739409.1">
    <property type="nucleotide sequence ID" value="NZ_LR698987.1"/>
</dbReference>
<evidence type="ECO:0000256" key="6">
    <source>
        <dbReference type="SAM" id="Phobius"/>
    </source>
</evidence>
<dbReference type="Proteomes" id="UP000249005">
    <property type="component" value="Chromosome 1"/>
</dbReference>
<dbReference type="PANTHER" id="PTHR48020">
    <property type="entry name" value="PROTON MYO-INOSITOL COTRANSPORTER"/>
    <property type="match status" value="1"/>
</dbReference>
<feature type="transmembrane region" description="Helical" evidence="6">
    <location>
        <begin position="312"/>
        <end position="335"/>
    </location>
</feature>
<reference evidence="8 9" key="1">
    <citation type="submission" date="2018-06" db="EMBL/GenBank/DDBJ databases">
        <authorList>
            <consortium name="Pathogen Informatics"/>
            <person name="Doyle S."/>
        </authorList>
    </citation>
    <scope>NUCLEOTIDE SEQUENCE [LARGE SCALE GENOMIC DNA]</scope>
    <source>
        <strain evidence="8 9">NCTC12151</strain>
    </source>
</reference>
<feature type="transmembrane region" description="Helical" evidence="6">
    <location>
        <begin position="192"/>
        <end position="214"/>
    </location>
</feature>
<dbReference type="Gene3D" id="1.20.1250.20">
    <property type="entry name" value="MFS general substrate transporter like domains"/>
    <property type="match status" value="1"/>
</dbReference>
<dbReference type="AlphaFoldDB" id="A0A2X4UD83"/>
<dbReference type="Pfam" id="PF00083">
    <property type="entry name" value="Sugar_tr"/>
    <property type="match status" value="1"/>
</dbReference>
<feature type="transmembrane region" description="Helical" evidence="6">
    <location>
        <begin position="69"/>
        <end position="88"/>
    </location>
</feature>
<evidence type="ECO:0000256" key="1">
    <source>
        <dbReference type="ARBA" id="ARBA00004370"/>
    </source>
</evidence>
<feature type="transmembrane region" description="Helical" evidence="6">
    <location>
        <begin position="32"/>
        <end position="49"/>
    </location>
</feature>
<evidence type="ECO:0000313" key="9">
    <source>
        <dbReference type="Proteomes" id="UP000249005"/>
    </source>
</evidence>
<evidence type="ECO:0000259" key="7">
    <source>
        <dbReference type="PROSITE" id="PS50850"/>
    </source>
</evidence>
<dbReference type="InterPro" id="IPR005828">
    <property type="entry name" value="MFS_sugar_transport-like"/>
</dbReference>
<keyword evidence="5 6" id="KW-0472">Membrane</keyword>
<feature type="domain" description="Major facilitator superfamily (MFS) profile" evidence="7">
    <location>
        <begin position="34"/>
        <end position="458"/>
    </location>
</feature>
<dbReference type="GO" id="GO:0022857">
    <property type="term" value="F:transmembrane transporter activity"/>
    <property type="evidence" value="ECO:0007669"/>
    <property type="project" value="InterPro"/>
</dbReference>
<keyword evidence="4 6" id="KW-1133">Transmembrane helix</keyword>
<feature type="transmembrane region" description="Helical" evidence="6">
    <location>
        <begin position="371"/>
        <end position="395"/>
    </location>
</feature>
<dbReference type="SUPFAM" id="SSF103473">
    <property type="entry name" value="MFS general substrate transporter"/>
    <property type="match status" value="1"/>
</dbReference>
<dbReference type="KEGG" id="lri:NCTC12151_00814"/>
<evidence type="ECO:0000256" key="2">
    <source>
        <dbReference type="ARBA" id="ARBA00022448"/>
    </source>
</evidence>
<dbReference type="EMBL" id="LS483470">
    <property type="protein sequence ID" value="SQI36599.1"/>
    <property type="molecule type" value="Genomic_DNA"/>
</dbReference>
<gene>
    <name evidence="8" type="primary">ygcS_1</name>
    <name evidence="8" type="ORF">NCTC12151_00814</name>
</gene>
<dbReference type="InterPro" id="IPR020846">
    <property type="entry name" value="MFS_dom"/>
</dbReference>
<dbReference type="PANTHER" id="PTHR48020:SF12">
    <property type="entry name" value="PROTON MYO-INOSITOL COTRANSPORTER"/>
    <property type="match status" value="1"/>
</dbReference>
<dbReference type="InterPro" id="IPR050814">
    <property type="entry name" value="Myo-inositol_Transporter"/>
</dbReference>
<feature type="transmembrane region" description="Helical" evidence="6">
    <location>
        <begin position="161"/>
        <end position="180"/>
    </location>
</feature>